<dbReference type="SUPFAM" id="SSF56317">
    <property type="entry name" value="Carbon-nitrogen hydrolase"/>
    <property type="match status" value="1"/>
</dbReference>
<evidence type="ECO:0000256" key="2">
    <source>
        <dbReference type="ARBA" id="ARBA00022801"/>
    </source>
</evidence>
<name>A0A842HQS6_9BURK</name>
<evidence type="ECO:0000259" key="3">
    <source>
        <dbReference type="PROSITE" id="PS50263"/>
    </source>
</evidence>
<protein>
    <submittedName>
        <fullName evidence="4">Carbon-nitrogen hydrolase family protein</fullName>
    </submittedName>
</protein>
<evidence type="ECO:0000313" key="4">
    <source>
        <dbReference type="EMBL" id="MBC2769978.1"/>
    </source>
</evidence>
<dbReference type="RefSeq" id="WP_185779683.1">
    <property type="nucleotide sequence ID" value="NZ_JACJUU010000005.1"/>
</dbReference>
<dbReference type="PANTHER" id="PTHR46044">
    <property type="entry name" value="NITRILASE"/>
    <property type="match status" value="1"/>
</dbReference>
<dbReference type="SMR" id="A0A842HQS6"/>
<evidence type="ECO:0000256" key="1">
    <source>
        <dbReference type="ARBA" id="ARBA00008129"/>
    </source>
</evidence>
<dbReference type="InterPro" id="IPR044149">
    <property type="entry name" value="Nitrilases_CHs"/>
</dbReference>
<dbReference type="Pfam" id="PF00795">
    <property type="entry name" value="CN_hydrolase"/>
    <property type="match status" value="1"/>
</dbReference>
<keyword evidence="2 4" id="KW-0378">Hydrolase</keyword>
<gene>
    <name evidence="4" type="ORF">GTU67_08645</name>
</gene>
<proteinExistence type="inferred from homology"/>
<accession>A0A842HQS6</accession>
<dbReference type="GO" id="GO:0016787">
    <property type="term" value="F:hydrolase activity"/>
    <property type="evidence" value="ECO:0007669"/>
    <property type="project" value="UniProtKB-KW"/>
</dbReference>
<evidence type="ECO:0000313" key="5">
    <source>
        <dbReference type="Proteomes" id="UP000545386"/>
    </source>
</evidence>
<dbReference type="PANTHER" id="PTHR46044:SF14">
    <property type="entry name" value="ARYLACETONITRILASE"/>
    <property type="match status" value="1"/>
</dbReference>
<dbReference type="PROSITE" id="PS50263">
    <property type="entry name" value="CN_HYDROLASE"/>
    <property type="match status" value="1"/>
</dbReference>
<dbReference type="AlphaFoldDB" id="A0A842HQS6"/>
<dbReference type="CDD" id="cd07564">
    <property type="entry name" value="nitrilases_CHs"/>
    <property type="match status" value="1"/>
</dbReference>
<comment type="similarity">
    <text evidence="1">Belongs to the carbon-nitrogen hydrolase superfamily. Nitrilase family.</text>
</comment>
<reference evidence="4 5" key="1">
    <citation type="submission" date="2020-08" db="EMBL/GenBank/DDBJ databases">
        <title>Paraeoetvoesia sp. YC-7-48 draft genome sequence.</title>
        <authorList>
            <person name="Yao L."/>
        </authorList>
    </citation>
    <scope>NUCLEOTIDE SEQUENCE [LARGE SCALE GENOMIC DNA]</scope>
    <source>
        <strain evidence="5">YC-7-48</strain>
    </source>
</reference>
<dbReference type="InterPro" id="IPR036526">
    <property type="entry name" value="C-N_Hydrolase_sf"/>
</dbReference>
<organism evidence="4 5">
    <name type="scientific">Pusillimonas minor</name>
    <dbReference type="NCBI Taxonomy" id="2697024"/>
    <lineage>
        <taxon>Bacteria</taxon>
        <taxon>Pseudomonadati</taxon>
        <taxon>Pseudomonadota</taxon>
        <taxon>Betaproteobacteria</taxon>
        <taxon>Burkholderiales</taxon>
        <taxon>Alcaligenaceae</taxon>
        <taxon>Pusillimonas</taxon>
    </lineage>
</organism>
<dbReference type="InterPro" id="IPR003010">
    <property type="entry name" value="C-N_Hydrolase"/>
</dbReference>
<feature type="domain" description="CN hydrolase" evidence="3">
    <location>
        <begin position="8"/>
        <end position="282"/>
    </location>
</feature>
<dbReference type="EMBL" id="JACJUU010000005">
    <property type="protein sequence ID" value="MBC2769978.1"/>
    <property type="molecule type" value="Genomic_DNA"/>
</dbReference>
<keyword evidence="5" id="KW-1185">Reference proteome</keyword>
<dbReference type="Gene3D" id="3.60.110.10">
    <property type="entry name" value="Carbon-nitrogen hydrolase"/>
    <property type="match status" value="1"/>
</dbReference>
<comment type="caution">
    <text evidence="4">The sequence shown here is derived from an EMBL/GenBank/DDBJ whole genome shotgun (WGS) entry which is preliminary data.</text>
</comment>
<sequence>MVTYTNKFKAATVQAEPVWFDAAATVEKAIGLIKEAADNNAQIIAFPEVFIPGYPYHIWLDSPFAGMGKFATRYHEQSLPIDSPLITRIQEAAENNNICVVIGFSERDGGSLYMSQLIIDEKGEIVSHRRKLKPTHVERTVYGEGDGSDIAVHDMPLGRVGALNCWEHFQTPTKYAMYAMHEQIHIAAWPGMSLYQPEVFAFSSEAQLVATQMYAMEGQTFVLCSTQVVGKAALEFFCENEMHEKLIGYGGGFAQIFGPDGRPLAERLPADGEGILYAEIDLAQITMAKQAADPVGHYSRPDVFSLQFNNQAQSPVKRLKDIGKHIESEEVFSSVSQVTGPGLTYSLEAPSLSLQKPLVQHERVNGHKES</sequence>
<dbReference type="Proteomes" id="UP000545386">
    <property type="component" value="Unassembled WGS sequence"/>
</dbReference>